<sequence length="330" mass="34797">MVGSGLQKAVEGNGDGKQANCNGRRVCGVSCKGTLSGAADGLNKVGFQGLKEAQELQGFSSKVAHLCSGPLEGSKVLKSKEACGVGHLTKKAHLPVLCVAQSGGEGSVNVHCSSDSKNSPSEKPTLLGASCFSRGHYFQNRKLSPPVELHSSTDMALMEEAARHPGSFSFSVSSLGTRAASSPSFCGTGLGSEGCGVVFAVDSLGEDNSPLRMVSENDSSLEFEEAGVIPIEVAVGEKDKEEGSCLGLVSREEVPMENCCSSYLEAFSDWLGMPTVDLEAEILALLRKMEARKKVREREDGKREKNSSSSKSERELKKLGVLCKGSEGKR</sequence>
<accession>A0AA39AAD9</accession>
<dbReference type="EMBL" id="JARBHA010000004">
    <property type="protein sequence ID" value="KAJ9703846.1"/>
    <property type="molecule type" value="Genomic_DNA"/>
</dbReference>
<evidence type="ECO:0000256" key="1">
    <source>
        <dbReference type="SAM" id="MobiDB-lite"/>
    </source>
</evidence>
<gene>
    <name evidence="2" type="ORF">PVL29_005214</name>
</gene>
<keyword evidence="3" id="KW-1185">Reference proteome</keyword>
<evidence type="ECO:0000313" key="3">
    <source>
        <dbReference type="Proteomes" id="UP001168098"/>
    </source>
</evidence>
<organism evidence="2 3">
    <name type="scientific">Vitis rotundifolia</name>
    <name type="common">Muscadine grape</name>
    <dbReference type="NCBI Taxonomy" id="103349"/>
    <lineage>
        <taxon>Eukaryota</taxon>
        <taxon>Viridiplantae</taxon>
        <taxon>Streptophyta</taxon>
        <taxon>Embryophyta</taxon>
        <taxon>Tracheophyta</taxon>
        <taxon>Spermatophyta</taxon>
        <taxon>Magnoliopsida</taxon>
        <taxon>eudicotyledons</taxon>
        <taxon>Gunneridae</taxon>
        <taxon>Pentapetalae</taxon>
        <taxon>rosids</taxon>
        <taxon>Vitales</taxon>
        <taxon>Vitaceae</taxon>
        <taxon>Viteae</taxon>
        <taxon>Vitis</taxon>
    </lineage>
</organism>
<feature type="region of interest" description="Disordered" evidence="1">
    <location>
        <begin position="292"/>
        <end position="330"/>
    </location>
</feature>
<evidence type="ECO:0000313" key="2">
    <source>
        <dbReference type="EMBL" id="KAJ9703846.1"/>
    </source>
</evidence>
<protein>
    <submittedName>
        <fullName evidence="2">Uncharacterized protein</fullName>
    </submittedName>
</protein>
<feature type="compositionally biased region" description="Basic and acidic residues" evidence="1">
    <location>
        <begin position="296"/>
        <end position="318"/>
    </location>
</feature>
<name>A0AA39AAD9_VITRO</name>
<comment type="caution">
    <text evidence="2">The sequence shown here is derived from an EMBL/GenBank/DDBJ whole genome shotgun (WGS) entry which is preliminary data.</text>
</comment>
<proteinExistence type="predicted"/>
<dbReference type="AlphaFoldDB" id="A0AA39AAD9"/>
<reference evidence="2 3" key="1">
    <citation type="journal article" date="2023" name="BMC Biotechnol.">
        <title>Vitis rotundifolia cv Carlos genome sequencing.</title>
        <authorList>
            <person name="Huff M."/>
            <person name="Hulse-Kemp A."/>
            <person name="Scheffler B."/>
            <person name="Youngblood R."/>
            <person name="Simpson S."/>
            <person name="Babiker E."/>
            <person name="Staton M."/>
        </authorList>
    </citation>
    <scope>NUCLEOTIDE SEQUENCE [LARGE SCALE GENOMIC DNA]</scope>
    <source>
        <tissue evidence="2">Leaf</tissue>
    </source>
</reference>
<dbReference type="Proteomes" id="UP001168098">
    <property type="component" value="Unassembled WGS sequence"/>
</dbReference>